<comment type="caution">
    <text evidence="7">The sequence shown here is derived from an EMBL/GenBank/DDBJ whole genome shotgun (WGS) entry which is preliminary data.</text>
</comment>
<keyword evidence="8" id="KW-1185">Reference proteome</keyword>
<feature type="signal peptide" evidence="5">
    <location>
        <begin position="1"/>
        <end position="21"/>
    </location>
</feature>
<comment type="subcellular location">
    <subcellularLocation>
        <location evidence="1">Secreted</location>
    </subcellularLocation>
</comment>
<proteinExistence type="predicted"/>
<dbReference type="InterPro" id="IPR036574">
    <property type="entry name" value="Scorpion_toxin-like_sf"/>
</dbReference>
<dbReference type="GO" id="GO:0005576">
    <property type="term" value="C:extracellular region"/>
    <property type="evidence" value="ECO:0007669"/>
    <property type="project" value="UniProtKB-SubCell"/>
</dbReference>
<sequence>MKLFPATALLLFLVLLLSTNGGPRKAEAKLCQYHSKTFHGICVTGKICNQKCQQENFDGGRCHGLRHYRCMCYRTC</sequence>
<dbReference type="Pfam" id="PF00304">
    <property type="entry name" value="Gamma-thionin"/>
    <property type="match status" value="1"/>
</dbReference>
<reference evidence="7" key="1">
    <citation type="submission" date="2023-12" db="EMBL/GenBank/DDBJ databases">
        <title>Genome assembly of Anisodus tanguticus.</title>
        <authorList>
            <person name="Wang Y.-J."/>
        </authorList>
    </citation>
    <scope>NUCLEOTIDE SEQUENCE</scope>
    <source>
        <strain evidence="7">KB-2021</strain>
        <tissue evidence="7">Leaf</tissue>
    </source>
</reference>
<dbReference type="AlphaFoldDB" id="A0AAE1QXE7"/>
<accession>A0AAE1QXE7</accession>
<dbReference type="InterPro" id="IPR008176">
    <property type="entry name" value="Defensin_plant"/>
</dbReference>
<evidence type="ECO:0000256" key="2">
    <source>
        <dbReference type="ARBA" id="ARBA00022525"/>
    </source>
</evidence>
<dbReference type="PROSITE" id="PS00940">
    <property type="entry name" value="GAMMA_THIONIN"/>
    <property type="match status" value="1"/>
</dbReference>
<evidence type="ECO:0000313" key="8">
    <source>
        <dbReference type="Proteomes" id="UP001291623"/>
    </source>
</evidence>
<evidence type="ECO:0000256" key="1">
    <source>
        <dbReference type="ARBA" id="ARBA00004613"/>
    </source>
</evidence>
<evidence type="ECO:0000256" key="3">
    <source>
        <dbReference type="ARBA" id="ARBA00022729"/>
    </source>
</evidence>
<name>A0AAE1QXE7_9SOLA</name>
<dbReference type="InterPro" id="IPR003614">
    <property type="entry name" value="Knottins"/>
</dbReference>
<dbReference type="Gene3D" id="3.30.30.10">
    <property type="entry name" value="Knottin, scorpion toxin-like"/>
    <property type="match status" value="1"/>
</dbReference>
<dbReference type="PANTHER" id="PTHR33147">
    <property type="entry name" value="DEFENSIN-LIKE PROTEIN 1"/>
    <property type="match status" value="1"/>
</dbReference>
<dbReference type="Proteomes" id="UP001291623">
    <property type="component" value="Unassembled WGS sequence"/>
</dbReference>
<organism evidence="7 8">
    <name type="scientific">Anisodus tanguticus</name>
    <dbReference type="NCBI Taxonomy" id="243964"/>
    <lineage>
        <taxon>Eukaryota</taxon>
        <taxon>Viridiplantae</taxon>
        <taxon>Streptophyta</taxon>
        <taxon>Embryophyta</taxon>
        <taxon>Tracheophyta</taxon>
        <taxon>Spermatophyta</taxon>
        <taxon>Magnoliopsida</taxon>
        <taxon>eudicotyledons</taxon>
        <taxon>Gunneridae</taxon>
        <taxon>Pentapetalae</taxon>
        <taxon>asterids</taxon>
        <taxon>lamiids</taxon>
        <taxon>Solanales</taxon>
        <taxon>Solanaceae</taxon>
        <taxon>Solanoideae</taxon>
        <taxon>Hyoscyameae</taxon>
        <taxon>Anisodus</taxon>
    </lineage>
</organism>
<keyword evidence="4" id="KW-1015">Disulfide bond</keyword>
<dbReference type="EMBL" id="JAVYJV010000022">
    <property type="protein sequence ID" value="KAK4341400.1"/>
    <property type="molecule type" value="Genomic_DNA"/>
</dbReference>
<dbReference type="PANTHER" id="PTHR33147:SF39">
    <property type="entry name" value="DRO1 PROTEIN-RELATED"/>
    <property type="match status" value="1"/>
</dbReference>
<keyword evidence="3 5" id="KW-0732">Signal</keyword>
<evidence type="ECO:0000259" key="6">
    <source>
        <dbReference type="SMART" id="SM00505"/>
    </source>
</evidence>
<gene>
    <name evidence="7" type="ORF">RND71_039901</name>
</gene>
<feature type="domain" description="Knottins-like" evidence="6">
    <location>
        <begin position="30"/>
        <end position="76"/>
    </location>
</feature>
<feature type="chain" id="PRO_5042007201" description="Knottins-like domain-containing protein" evidence="5">
    <location>
        <begin position="22"/>
        <end position="76"/>
    </location>
</feature>
<evidence type="ECO:0000256" key="4">
    <source>
        <dbReference type="ARBA" id="ARBA00023157"/>
    </source>
</evidence>
<protein>
    <recommendedName>
        <fullName evidence="6">Knottins-like domain-containing protein</fullName>
    </recommendedName>
</protein>
<keyword evidence="2" id="KW-0964">Secreted</keyword>
<evidence type="ECO:0000313" key="7">
    <source>
        <dbReference type="EMBL" id="KAK4341400.1"/>
    </source>
</evidence>
<dbReference type="GO" id="GO:0006952">
    <property type="term" value="P:defense response"/>
    <property type="evidence" value="ECO:0007669"/>
    <property type="project" value="InterPro"/>
</dbReference>
<dbReference type="CDD" id="cd00107">
    <property type="entry name" value="Knot1"/>
    <property type="match status" value="1"/>
</dbReference>
<dbReference type="SMART" id="SM00505">
    <property type="entry name" value="Knot1"/>
    <property type="match status" value="1"/>
</dbReference>
<dbReference type="SUPFAM" id="SSF57095">
    <property type="entry name" value="Scorpion toxin-like"/>
    <property type="match status" value="1"/>
</dbReference>
<evidence type="ECO:0000256" key="5">
    <source>
        <dbReference type="SAM" id="SignalP"/>
    </source>
</evidence>